<evidence type="ECO:0000313" key="2">
    <source>
        <dbReference type="EMBL" id="KAA0199420.1"/>
    </source>
</evidence>
<feature type="compositionally biased region" description="Polar residues" evidence="1">
    <location>
        <begin position="601"/>
        <end position="628"/>
    </location>
</feature>
<feature type="region of interest" description="Disordered" evidence="1">
    <location>
        <begin position="308"/>
        <end position="352"/>
    </location>
</feature>
<sequence>MMQRLYPNFYSLVSAPSHPLDPHVRNRHRRRSFVWSPSVSRDLTALSEISDSGEPDMPNRDNSQSIIKNKTHKNGVRKRSASQVAVRQPLFSTQMPFKKSNQIEILKVRKNSLDISGAASPGSSRASTSPPPPPPPGFGDEPSEMGVSNQPNPEPSPILKSSTPPPWDSTFYTVTSARDVYPVYHIPGADGIQTFESIQPPGHPHYLHHQQAMATYVPEWTPIVRRNPDLGAYHGGIHSAYSNAAHRPGYCAPIHSYLIPVRMQTALSLQSLDKLCINPTPAPIVNAPSVTSVHSGPVPRPKLVMGLRDLSCSGRGPSSRKPDWSASQQSTSRSSVRPELNAPISVLAPPSPGSGMFHTRINSYPSAGLNDTGSTLVQYMIPCDENPVTGRLLRRTPDNNRRARLTDRRRTVWDPIPTYRNEALAIPCLAEPNLSSVGVVHNPRPSGFAIQPSKVDVVVSGLHSLSSDSGVELAEFEVTKKAGVSSRPGRDAKPAHVVSAFEQSLNSMSQRLQNLTNSTAKKDSELHELRATIEALRSQTGLGLSKLWSKSQQSSDSGNVRSARNANHTVVGSSVSLNEPETRTDGKTSTQLTSQSALSSPHKTAANSSLKDTEATGSKKNAGWQISSTCIRRGSSRVNDSKLEVPRNN</sequence>
<feature type="compositionally biased region" description="Low complexity" evidence="1">
    <location>
        <begin position="588"/>
        <end position="600"/>
    </location>
</feature>
<evidence type="ECO:0000256" key="1">
    <source>
        <dbReference type="SAM" id="MobiDB-lite"/>
    </source>
</evidence>
<protein>
    <submittedName>
        <fullName evidence="2">Protein sickie</fullName>
    </submittedName>
</protein>
<feature type="region of interest" description="Disordered" evidence="1">
    <location>
        <begin position="48"/>
        <end position="84"/>
    </location>
</feature>
<feature type="region of interest" description="Disordered" evidence="1">
    <location>
        <begin position="546"/>
        <end position="628"/>
    </location>
</feature>
<dbReference type="OrthoDB" id="2161974at2759"/>
<feature type="compositionally biased region" description="Basic residues" evidence="1">
    <location>
        <begin position="69"/>
        <end position="80"/>
    </location>
</feature>
<dbReference type="InterPro" id="IPR039041">
    <property type="entry name" value="Nav/unc-53"/>
</dbReference>
<proteinExistence type="predicted"/>
<comment type="caution">
    <text evidence="2">The sequence shown here is derived from an EMBL/GenBank/DDBJ whole genome shotgun (WGS) entry which is preliminary data.</text>
</comment>
<gene>
    <name evidence="2" type="ORF">FBUS_06072</name>
</gene>
<dbReference type="PANTHER" id="PTHR12784:SF28">
    <property type="entry name" value="PROTEIN SICKIE"/>
    <property type="match status" value="1"/>
</dbReference>
<accession>A0A8E0S800</accession>
<dbReference type="EMBL" id="LUCM01001145">
    <property type="protein sequence ID" value="KAA0199420.1"/>
    <property type="molecule type" value="Genomic_DNA"/>
</dbReference>
<name>A0A8E0S800_9TREM</name>
<dbReference type="AlphaFoldDB" id="A0A8E0S800"/>
<reference evidence="2" key="1">
    <citation type="submission" date="2019-05" db="EMBL/GenBank/DDBJ databases">
        <title>Annotation for the trematode Fasciolopsis buski.</title>
        <authorList>
            <person name="Choi Y.-J."/>
        </authorList>
    </citation>
    <scope>NUCLEOTIDE SEQUENCE</scope>
    <source>
        <strain evidence="2">HT</strain>
        <tissue evidence="2">Whole worm</tissue>
    </source>
</reference>
<dbReference type="GO" id="GO:0022008">
    <property type="term" value="P:neurogenesis"/>
    <property type="evidence" value="ECO:0007669"/>
    <property type="project" value="InterPro"/>
</dbReference>
<dbReference type="Proteomes" id="UP000728185">
    <property type="component" value="Unassembled WGS sequence"/>
</dbReference>
<feature type="region of interest" description="Disordered" evidence="1">
    <location>
        <begin position="115"/>
        <end position="165"/>
    </location>
</feature>
<evidence type="ECO:0000313" key="3">
    <source>
        <dbReference type="Proteomes" id="UP000728185"/>
    </source>
</evidence>
<feature type="compositionally biased region" description="Polar residues" evidence="1">
    <location>
        <begin position="559"/>
        <end position="579"/>
    </location>
</feature>
<keyword evidence="3" id="KW-1185">Reference proteome</keyword>
<feature type="compositionally biased region" description="Low complexity" evidence="1">
    <location>
        <begin position="325"/>
        <end position="335"/>
    </location>
</feature>
<feature type="compositionally biased region" description="Low complexity" evidence="1">
    <location>
        <begin position="546"/>
        <end position="558"/>
    </location>
</feature>
<organism evidence="2 3">
    <name type="scientific">Fasciolopsis buskii</name>
    <dbReference type="NCBI Taxonomy" id="27845"/>
    <lineage>
        <taxon>Eukaryota</taxon>
        <taxon>Metazoa</taxon>
        <taxon>Spiralia</taxon>
        <taxon>Lophotrochozoa</taxon>
        <taxon>Platyhelminthes</taxon>
        <taxon>Trematoda</taxon>
        <taxon>Digenea</taxon>
        <taxon>Plagiorchiida</taxon>
        <taxon>Echinostomata</taxon>
        <taxon>Echinostomatoidea</taxon>
        <taxon>Fasciolidae</taxon>
        <taxon>Fasciolopsis</taxon>
    </lineage>
</organism>
<dbReference type="PANTHER" id="PTHR12784">
    <property type="entry name" value="STEERIN"/>
    <property type="match status" value="1"/>
</dbReference>
<feature type="compositionally biased region" description="Low complexity" evidence="1">
    <location>
        <begin position="116"/>
        <end position="128"/>
    </location>
</feature>